<dbReference type="AlphaFoldDB" id="V9DUD9"/>
<dbReference type="EMBL" id="ANIZ01004992">
    <property type="protein sequence ID" value="ETI29637.1"/>
    <property type="molecule type" value="Genomic_DNA"/>
</dbReference>
<dbReference type="HOGENOM" id="CLU_2270854_0_0_1"/>
<gene>
    <name evidence="1" type="ORF">F443_23248</name>
</gene>
<dbReference type="eggNOG" id="ENOG502STA7">
    <property type="taxonomic scope" value="Eukaryota"/>
</dbReference>
<accession>V9DUD9</accession>
<sequence>MAATTRSRTRAKNSTEALQLDVVQRIRADRIMRAQNEEKWIANLKAYLSGDLENLDAGEAQACSKIAGEYDVDDGVYCPRAGRDDGGRDRLAKLVVPEDLQQD</sequence>
<protein>
    <recommendedName>
        <fullName evidence="3">Reverse transcriptase</fullName>
    </recommendedName>
</protein>
<proteinExistence type="predicted"/>
<name>V9DUD9_PHYNI</name>
<reference evidence="1 2" key="1">
    <citation type="submission" date="2013-11" db="EMBL/GenBank/DDBJ databases">
        <title>The Genome Sequence of Phytophthora parasitica P1569.</title>
        <authorList>
            <consortium name="The Broad Institute Genomics Platform"/>
            <person name="Russ C."/>
            <person name="Tyler B."/>
            <person name="Panabieres F."/>
            <person name="Shan W."/>
            <person name="Tripathy S."/>
            <person name="Grunwald N."/>
            <person name="Machado M."/>
            <person name="Johnson C.S."/>
            <person name="Arredondo F."/>
            <person name="Hong C."/>
            <person name="Coffey M."/>
            <person name="Young S.K."/>
            <person name="Zeng Q."/>
            <person name="Gargeya S."/>
            <person name="Fitzgerald M."/>
            <person name="Abouelleil A."/>
            <person name="Alvarado L."/>
            <person name="Chapman S.B."/>
            <person name="Gainer-Dewar J."/>
            <person name="Goldberg J."/>
            <person name="Griggs A."/>
            <person name="Gujja S."/>
            <person name="Hansen M."/>
            <person name="Howarth C."/>
            <person name="Imamovic A."/>
            <person name="Ireland A."/>
            <person name="Larimer J."/>
            <person name="McCowan C."/>
            <person name="Murphy C."/>
            <person name="Pearson M."/>
            <person name="Poon T.W."/>
            <person name="Priest M."/>
            <person name="Roberts A."/>
            <person name="Saif S."/>
            <person name="Shea T."/>
            <person name="Sykes S."/>
            <person name="Wortman J."/>
            <person name="Nusbaum C."/>
            <person name="Birren B."/>
        </authorList>
    </citation>
    <scope>NUCLEOTIDE SEQUENCE [LARGE SCALE GENOMIC DNA]</scope>
    <source>
        <strain evidence="1 2">P1569</strain>
    </source>
</reference>
<feature type="non-terminal residue" evidence="1">
    <location>
        <position position="103"/>
    </location>
</feature>
<organism evidence="1 2">
    <name type="scientific">Phytophthora nicotianae P1569</name>
    <dbReference type="NCBI Taxonomy" id="1317065"/>
    <lineage>
        <taxon>Eukaryota</taxon>
        <taxon>Sar</taxon>
        <taxon>Stramenopiles</taxon>
        <taxon>Oomycota</taxon>
        <taxon>Peronosporomycetes</taxon>
        <taxon>Peronosporales</taxon>
        <taxon>Peronosporaceae</taxon>
        <taxon>Phytophthora</taxon>
    </lineage>
</organism>
<comment type="caution">
    <text evidence="1">The sequence shown here is derived from an EMBL/GenBank/DDBJ whole genome shotgun (WGS) entry which is preliminary data.</text>
</comment>
<dbReference type="OrthoDB" id="129309at2759"/>
<evidence type="ECO:0008006" key="3">
    <source>
        <dbReference type="Google" id="ProtNLM"/>
    </source>
</evidence>
<dbReference type="Proteomes" id="UP000018721">
    <property type="component" value="Unassembled WGS sequence"/>
</dbReference>
<keyword evidence="2" id="KW-1185">Reference proteome</keyword>
<evidence type="ECO:0000313" key="2">
    <source>
        <dbReference type="Proteomes" id="UP000018721"/>
    </source>
</evidence>
<evidence type="ECO:0000313" key="1">
    <source>
        <dbReference type="EMBL" id="ETI29637.1"/>
    </source>
</evidence>